<dbReference type="PATRIC" id="fig|1550566.3.peg.2391"/>
<keyword evidence="5" id="KW-0464">Manganese</keyword>
<dbReference type="STRING" id="1550566.SZ63_10955"/>
<dbReference type="AlphaFoldDB" id="A0A0H1QWT0"/>
<keyword evidence="3" id="KW-0378">Hydrolase</keyword>
<evidence type="ECO:0000313" key="8">
    <source>
        <dbReference type="EMBL" id="KLK87395.1"/>
    </source>
</evidence>
<comment type="cofactor">
    <cofactor evidence="5">
        <name>Mg(2+)</name>
        <dbReference type="ChEBI" id="CHEBI:18420"/>
    </cofactor>
    <cofactor evidence="5">
        <name>Mn(2+)</name>
        <dbReference type="ChEBI" id="CHEBI:29035"/>
    </cofactor>
    <text evidence="5">Probably binds two magnesium or manganese ions per subunit.</text>
</comment>
<evidence type="ECO:0000256" key="5">
    <source>
        <dbReference type="PIRSR" id="PIRSR604808-2"/>
    </source>
</evidence>
<dbReference type="PANTHER" id="PTHR22748:SF6">
    <property type="entry name" value="DNA-(APURINIC OR APYRIMIDINIC SITE) ENDONUCLEASE"/>
    <property type="match status" value="1"/>
</dbReference>
<feature type="domain" description="Endonuclease/exonuclease/phosphatase" evidence="7">
    <location>
        <begin position="10"/>
        <end position="319"/>
    </location>
</feature>
<accession>A0A0H1QWT0</accession>
<proteinExistence type="inferred from homology"/>
<dbReference type="PANTHER" id="PTHR22748">
    <property type="entry name" value="AP ENDONUCLEASE"/>
    <property type="match status" value="1"/>
</dbReference>
<sequence>MPCTRHMRLISWNIDLFRSGLKSVEKKVEAVCQYSPDIVAFQEVTDRALPLFREELEKFGLLHSVDSLALVEIARVAYMAERLNDLRERGANDPFQFAYNVSRLSEQYSPPGEAKNCGCLIASRYPLTPLNPLDFDIPWKQRVVSAVVSAPAGEFEIHNAHVPTAIGSRRNEIAKAETLVGIYRHLAARSERPRILCGDLHIPEAELPDGTIVPFYRDIIPDKNYNTTISESDEYLGRPRKWWYNAEMNVLPGLAEYDLPDVFRRLHGYQAREYSWCPDRGPEDVPKCKRYDHIFASVRLNPTACWYLHDLRGQGLSDHSAVVMDFEP</sequence>
<dbReference type="GO" id="GO:0008081">
    <property type="term" value="F:phosphoric diester hydrolase activity"/>
    <property type="evidence" value="ECO:0007669"/>
    <property type="project" value="TreeGrafter"/>
</dbReference>
<comment type="similarity">
    <text evidence="1">Belongs to the DNA repair enzymes AP/ExoA family.</text>
</comment>
<feature type="site" description="Interaction with DNA substrate" evidence="6">
    <location>
        <position position="319"/>
    </location>
</feature>
<dbReference type="Pfam" id="PF03372">
    <property type="entry name" value="Exo_endo_phos"/>
    <property type="match status" value="1"/>
</dbReference>
<organism evidence="8 9">
    <name type="scientific">Methanoculleus sediminis</name>
    <dbReference type="NCBI Taxonomy" id="1550566"/>
    <lineage>
        <taxon>Archaea</taxon>
        <taxon>Methanobacteriati</taxon>
        <taxon>Methanobacteriota</taxon>
        <taxon>Stenosarchaea group</taxon>
        <taxon>Methanomicrobia</taxon>
        <taxon>Methanomicrobiales</taxon>
        <taxon>Methanomicrobiaceae</taxon>
        <taxon>Methanoculleus</taxon>
    </lineage>
</organism>
<dbReference type="GO" id="GO:0003906">
    <property type="term" value="F:DNA-(apurinic or apyrimidinic site) endonuclease activity"/>
    <property type="evidence" value="ECO:0007669"/>
    <property type="project" value="TreeGrafter"/>
</dbReference>
<gene>
    <name evidence="8" type="ORF">SZ63_10955</name>
</gene>
<evidence type="ECO:0000313" key="9">
    <source>
        <dbReference type="Proteomes" id="UP000035301"/>
    </source>
</evidence>
<evidence type="ECO:0000256" key="1">
    <source>
        <dbReference type="ARBA" id="ARBA00007092"/>
    </source>
</evidence>
<feature type="site" description="Important for catalytic activity" evidence="6">
    <location>
        <position position="292"/>
    </location>
</feature>
<comment type="caution">
    <text evidence="8">The sequence shown here is derived from an EMBL/GenBank/DDBJ whole genome shotgun (WGS) entry which is preliminary data.</text>
</comment>
<evidence type="ECO:0000256" key="6">
    <source>
        <dbReference type="PIRSR" id="PIRSR604808-3"/>
    </source>
</evidence>
<feature type="binding site" evidence="5">
    <location>
        <position position="43"/>
    </location>
    <ligand>
        <name>Mg(2+)</name>
        <dbReference type="ChEBI" id="CHEBI:18420"/>
        <label>1</label>
    </ligand>
</feature>
<evidence type="ECO:0000256" key="4">
    <source>
        <dbReference type="ARBA" id="ARBA00022842"/>
    </source>
</evidence>
<feature type="binding site" evidence="5">
    <location>
        <position position="319"/>
    </location>
    <ligand>
        <name>Mg(2+)</name>
        <dbReference type="ChEBI" id="CHEBI:18420"/>
        <label>1</label>
    </ligand>
</feature>
<dbReference type="InterPro" id="IPR005135">
    <property type="entry name" value="Endo/exonuclease/phosphatase"/>
</dbReference>
<evidence type="ECO:0000259" key="7">
    <source>
        <dbReference type="Pfam" id="PF03372"/>
    </source>
</evidence>
<evidence type="ECO:0000256" key="3">
    <source>
        <dbReference type="ARBA" id="ARBA00022801"/>
    </source>
</evidence>
<feature type="binding site" evidence="5">
    <location>
        <position position="318"/>
    </location>
    <ligand>
        <name>Mg(2+)</name>
        <dbReference type="ChEBI" id="CHEBI:18420"/>
        <label>1</label>
    </ligand>
</feature>
<reference evidence="8 9" key="1">
    <citation type="journal article" date="2015" name="Int. J. Syst. Evol. Microbiol.">
        <title>Methanoculleus sediminis sp. nov., a methanogen from sediments near a submarine mud volcano.</title>
        <authorList>
            <person name="Chen S.C."/>
            <person name="Chen M.F."/>
            <person name="Lai M.C."/>
            <person name="Weng C.Y."/>
            <person name="Wu S.Y."/>
            <person name="Lin S."/>
            <person name="Yang T.F."/>
            <person name="Chen P.C."/>
        </authorList>
    </citation>
    <scope>NUCLEOTIDE SEQUENCE [LARGE SCALE GENOMIC DNA]</scope>
    <source>
        <strain evidence="8 9">S3Fa</strain>
    </source>
</reference>
<dbReference type="GO" id="GO:0046872">
    <property type="term" value="F:metal ion binding"/>
    <property type="evidence" value="ECO:0007669"/>
    <property type="project" value="UniProtKB-KW"/>
</dbReference>
<dbReference type="Proteomes" id="UP000035301">
    <property type="component" value="Unassembled WGS sequence"/>
</dbReference>
<keyword evidence="4 5" id="KW-0460">Magnesium</keyword>
<keyword evidence="9" id="KW-1185">Reference proteome</keyword>
<feature type="binding site" evidence="5">
    <location>
        <position position="13"/>
    </location>
    <ligand>
        <name>Mg(2+)</name>
        <dbReference type="ChEBI" id="CHEBI:18420"/>
        <label>1</label>
    </ligand>
</feature>
<evidence type="ECO:0000256" key="2">
    <source>
        <dbReference type="ARBA" id="ARBA00022723"/>
    </source>
</evidence>
<feature type="binding site" evidence="5">
    <location>
        <position position="199"/>
    </location>
    <ligand>
        <name>Mg(2+)</name>
        <dbReference type="ChEBI" id="CHEBI:18420"/>
        <label>1</label>
    </ligand>
</feature>
<dbReference type="GO" id="GO:0008311">
    <property type="term" value="F:double-stranded DNA 3'-5' DNA exonuclease activity"/>
    <property type="evidence" value="ECO:0007669"/>
    <property type="project" value="TreeGrafter"/>
</dbReference>
<keyword evidence="2 5" id="KW-0479">Metal-binding</keyword>
<dbReference type="SUPFAM" id="SSF56219">
    <property type="entry name" value="DNase I-like"/>
    <property type="match status" value="1"/>
</dbReference>
<dbReference type="GO" id="GO:0006284">
    <property type="term" value="P:base-excision repair"/>
    <property type="evidence" value="ECO:0007669"/>
    <property type="project" value="TreeGrafter"/>
</dbReference>
<keyword evidence="8" id="KW-0540">Nuclease</keyword>
<dbReference type="InterPro" id="IPR004808">
    <property type="entry name" value="AP_endonuc_1"/>
</dbReference>
<dbReference type="InterPro" id="IPR036691">
    <property type="entry name" value="Endo/exonu/phosph_ase_sf"/>
</dbReference>
<dbReference type="OrthoDB" id="338669at2157"/>
<protein>
    <submittedName>
        <fullName evidence="8">Endonuclease</fullName>
    </submittedName>
</protein>
<dbReference type="EMBL" id="JXOJ01000007">
    <property type="protein sequence ID" value="KLK87395.1"/>
    <property type="molecule type" value="Genomic_DNA"/>
</dbReference>
<name>A0A0H1QWT0_9EURY</name>
<dbReference type="Gene3D" id="3.60.10.10">
    <property type="entry name" value="Endonuclease/exonuclease/phosphatase"/>
    <property type="match status" value="1"/>
</dbReference>
<keyword evidence="8" id="KW-0255">Endonuclease</keyword>